<evidence type="ECO:0000259" key="3">
    <source>
        <dbReference type="PROSITE" id="PS51782"/>
    </source>
</evidence>
<dbReference type="SUPFAM" id="SSF54106">
    <property type="entry name" value="LysM domain"/>
    <property type="match status" value="1"/>
</dbReference>
<keyword evidence="2" id="KW-0472">Membrane</keyword>
<dbReference type="EMBL" id="FRCZ01000004">
    <property type="protein sequence ID" value="SHN20017.1"/>
    <property type="molecule type" value="Genomic_DNA"/>
</dbReference>
<evidence type="ECO:0000256" key="1">
    <source>
        <dbReference type="SAM" id="MobiDB-lite"/>
    </source>
</evidence>
<dbReference type="PROSITE" id="PS51782">
    <property type="entry name" value="LYSM"/>
    <property type="match status" value="1"/>
</dbReference>
<reference evidence="4 5" key="1">
    <citation type="submission" date="2016-11" db="EMBL/GenBank/DDBJ databases">
        <authorList>
            <person name="Jaros S."/>
            <person name="Januszkiewicz K."/>
            <person name="Wedrychowicz H."/>
        </authorList>
    </citation>
    <scope>NUCLEOTIDE SEQUENCE [LARGE SCALE GENOMIC DNA]</scope>
    <source>
        <strain evidence="4 5">CGMCC 1.10681</strain>
    </source>
</reference>
<feature type="region of interest" description="Disordered" evidence="1">
    <location>
        <begin position="1"/>
        <end position="37"/>
    </location>
</feature>
<evidence type="ECO:0000313" key="4">
    <source>
        <dbReference type="EMBL" id="SHN20017.1"/>
    </source>
</evidence>
<dbReference type="InterPro" id="IPR036779">
    <property type="entry name" value="LysM_dom_sf"/>
</dbReference>
<dbReference type="Pfam" id="PF01476">
    <property type="entry name" value="LysM"/>
    <property type="match status" value="1"/>
</dbReference>
<dbReference type="Gene3D" id="3.10.350.10">
    <property type="entry name" value="LysM domain"/>
    <property type="match status" value="1"/>
</dbReference>
<keyword evidence="2" id="KW-0812">Transmembrane</keyword>
<dbReference type="OrthoDB" id="2583609at2"/>
<evidence type="ECO:0000313" key="5">
    <source>
        <dbReference type="Proteomes" id="UP000184184"/>
    </source>
</evidence>
<dbReference type="SMART" id="SM00257">
    <property type="entry name" value="LysM"/>
    <property type="match status" value="1"/>
</dbReference>
<dbReference type="AlphaFoldDB" id="A0A1M7PRK3"/>
<protein>
    <submittedName>
        <fullName evidence="4">LysM domain-containing protein</fullName>
    </submittedName>
</protein>
<dbReference type="InterPro" id="IPR018392">
    <property type="entry name" value="LysM"/>
</dbReference>
<dbReference type="STRING" id="1027249.SAMN05216179_2460"/>
<name>A0A1M7PRK3_9BACI</name>
<feature type="domain" description="LysM" evidence="3">
    <location>
        <begin position="114"/>
        <end position="160"/>
    </location>
</feature>
<organism evidence="4 5">
    <name type="scientific">Gracilibacillus kekensis</name>
    <dbReference type="NCBI Taxonomy" id="1027249"/>
    <lineage>
        <taxon>Bacteria</taxon>
        <taxon>Bacillati</taxon>
        <taxon>Bacillota</taxon>
        <taxon>Bacilli</taxon>
        <taxon>Bacillales</taxon>
        <taxon>Bacillaceae</taxon>
        <taxon>Gracilibacillus</taxon>
    </lineage>
</organism>
<feature type="compositionally biased region" description="Basic and acidic residues" evidence="1">
    <location>
        <begin position="20"/>
        <end position="37"/>
    </location>
</feature>
<evidence type="ECO:0000256" key="2">
    <source>
        <dbReference type="SAM" id="Phobius"/>
    </source>
</evidence>
<proteinExistence type="predicted"/>
<feature type="transmembrane region" description="Helical" evidence="2">
    <location>
        <begin position="51"/>
        <end position="73"/>
    </location>
</feature>
<keyword evidence="2" id="KW-1133">Transmembrane helix</keyword>
<gene>
    <name evidence="4" type="ORF">SAMN05216179_2460</name>
</gene>
<keyword evidence="5" id="KW-1185">Reference proteome</keyword>
<dbReference type="RefSeq" id="WP_073202129.1">
    <property type="nucleotide sequence ID" value="NZ_FRCZ01000004.1"/>
</dbReference>
<accession>A0A1M7PRK3</accession>
<dbReference type="Proteomes" id="UP000184184">
    <property type="component" value="Unassembled WGS sequence"/>
</dbReference>
<feature type="compositionally biased region" description="Basic and acidic residues" evidence="1">
    <location>
        <begin position="1"/>
        <end position="11"/>
    </location>
</feature>
<dbReference type="CDD" id="cd00118">
    <property type="entry name" value="LysM"/>
    <property type="match status" value="1"/>
</dbReference>
<sequence length="166" mass="19446">MQQDYKEDQAESLRNQINKDQTKHEVDSLPSRKDVHKSTKNKNKWKLSFPFIRLILLLFIVIILLFLTIKFWGEEYLSSAETTNSDHRVEQVFIKLNQSNTSIDSFENEEATITTHVVERMDTLFSISEEYYGSSEYVKKIIEANQLENDTLIVGEEIIIPNIDEQ</sequence>